<dbReference type="PROSITE" id="PS51352">
    <property type="entry name" value="THIOREDOXIN_2"/>
    <property type="match status" value="1"/>
</dbReference>
<dbReference type="Pfam" id="PF13462">
    <property type="entry name" value="Thioredoxin_4"/>
    <property type="match status" value="1"/>
</dbReference>
<dbReference type="RefSeq" id="WP_087108018.1">
    <property type="nucleotide sequence ID" value="NZ_CBCSCN010000009.1"/>
</dbReference>
<dbReference type="InterPro" id="IPR036249">
    <property type="entry name" value="Thioredoxin-like_sf"/>
</dbReference>
<keyword evidence="5" id="KW-0676">Redox-active center</keyword>
<dbReference type="EMBL" id="FWPT01000003">
    <property type="protein sequence ID" value="SMA41374.1"/>
    <property type="molecule type" value="Genomic_DNA"/>
</dbReference>
<name>A0A1X7AGW9_9GAMM</name>
<evidence type="ECO:0000313" key="9">
    <source>
        <dbReference type="Proteomes" id="UP000196573"/>
    </source>
</evidence>
<keyword evidence="9" id="KW-1185">Reference proteome</keyword>
<dbReference type="OrthoDB" id="9780340at2"/>
<keyword evidence="2 6" id="KW-0732">Signal</keyword>
<dbReference type="InterPro" id="IPR012336">
    <property type="entry name" value="Thioredoxin-like_fold"/>
</dbReference>
<comment type="similarity">
    <text evidence="1">Belongs to the thioredoxin family. DsbA subfamily.</text>
</comment>
<evidence type="ECO:0000313" key="8">
    <source>
        <dbReference type="EMBL" id="SMA41374.1"/>
    </source>
</evidence>
<feature type="chain" id="PRO_5013072692" evidence="6">
    <location>
        <begin position="24"/>
        <end position="340"/>
    </location>
</feature>
<evidence type="ECO:0000256" key="5">
    <source>
        <dbReference type="ARBA" id="ARBA00023284"/>
    </source>
</evidence>
<organism evidence="8 9">
    <name type="scientific">Parendozoicomonas haliclonae</name>
    <dbReference type="NCBI Taxonomy" id="1960125"/>
    <lineage>
        <taxon>Bacteria</taxon>
        <taxon>Pseudomonadati</taxon>
        <taxon>Pseudomonadota</taxon>
        <taxon>Gammaproteobacteria</taxon>
        <taxon>Oceanospirillales</taxon>
        <taxon>Endozoicomonadaceae</taxon>
        <taxon>Parendozoicomonas</taxon>
    </lineage>
</organism>
<keyword evidence="4" id="KW-1015">Disulfide bond</keyword>
<dbReference type="Gene3D" id="3.40.30.10">
    <property type="entry name" value="Glutaredoxin"/>
    <property type="match status" value="1"/>
</dbReference>
<dbReference type="PANTHER" id="PTHR13887">
    <property type="entry name" value="GLUTATHIONE S-TRANSFERASE KAPPA"/>
    <property type="match status" value="1"/>
</dbReference>
<sequence length="340" mass="37262">MTIKVLSALVAGLAVGAAATYFAVSPGMGTDQANGVLSMGGKVYTIEDLPPAAARALHDVDTQAWMQKRQILASTAGEIYVSNKVQETGGDRQTVLKETLGIDDLSDDELKAFYEQNRERIPAEFEQIKEQIRGYLMGQQVQMKREELVERLRTELDMQVTLPEPEAPLTVIDYEGFPVKGNPDAKVTIVKFADYQCPHCKDAAATLDVLMEEIGDKARMIYMDFPINQSGISRQVALGAVCADEQGKFWEYNDAAYQQQSSLNPDSPVQLADALALDKEAFQACMNSDRPETRVARAEDEAERLGLTGTPAVFVNGRVIQPQNLNEALKTAIKQAAGLN</sequence>
<gene>
    <name evidence="8" type="primary">bdbD_1</name>
    <name evidence="8" type="ORF">EHSB41UT_01237</name>
</gene>
<dbReference type="Gene3D" id="1.10.4030.10">
    <property type="entry name" value="Porin chaperone SurA, peptide-binding domain"/>
    <property type="match status" value="1"/>
</dbReference>
<dbReference type="SUPFAM" id="SSF52833">
    <property type="entry name" value="Thioredoxin-like"/>
    <property type="match status" value="1"/>
</dbReference>
<dbReference type="Proteomes" id="UP000196573">
    <property type="component" value="Unassembled WGS sequence"/>
</dbReference>
<evidence type="ECO:0000256" key="3">
    <source>
        <dbReference type="ARBA" id="ARBA00023002"/>
    </source>
</evidence>
<accession>A0A1X7AGW9</accession>
<protein>
    <submittedName>
        <fullName evidence="8">Disulfide bond formation protein D</fullName>
    </submittedName>
</protein>
<dbReference type="GO" id="GO:0016491">
    <property type="term" value="F:oxidoreductase activity"/>
    <property type="evidence" value="ECO:0007669"/>
    <property type="project" value="UniProtKB-KW"/>
</dbReference>
<dbReference type="InterPro" id="IPR013766">
    <property type="entry name" value="Thioredoxin_domain"/>
</dbReference>
<keyword evidence="3" id="KW-0560">Oxidoreductase</keyword>
<dbReference type="AlphaFoldDB" id="A0A1X7AGW9"/>
<reference evidence="8 9" key="1">
    <citation type="submission" date="2017-03" db="EMBL/GenBank/DDBJ databases">
        <authorList>
            <person name="Afonso C.L."/>
            <person name="Miller P.J."/>
            <person name="Scott M.A."/>
            <person name="Spackman E."/>
            <person name="Goraichik I."/>
            <person name="Dimitrov K.M."/>
            <person name="Suarez D.L."/>
            <person name="Swayne D.E."/>
        </authorList>
    </citation>
    <scope>NUCLEOTIDE SEQUENCE [LARGE SCALE GENOMIC DNA]</scope>
    <source>
        <strain evidence="8">SB41UT1</strain>
    </source>
</reference>
<evidence type="ECO:0000256" key="2">
    <source>
        <dbReference type="ARBA" id="ARBA00022729"/>
    </source>
</evidence>
<evidence type="ECO:0000259" key="7">
    <source>
        <dbReference type="PROSITE" id="PS51352"/>
    </source>
</evidence>
<evidence type="ECO:0000256" key="6">
    <source>
        <dbReference type="SAM" id="SignalP"/>
    </source>
</evidence>
<evidence type="ECO:0000256" key="1">
    <source>
        <dbReference type="ARBA" id="ARBA00005791"/>
    </source>
</evidence>
<dbReference type="PANTHER" id="PTHR13887:SF14">
    <property type="entry name" value="DISULFIDE BOND FORMATION PROTEIN D"/>
    <property type="match status" value="1"/>
</dbReference>
<feature type="signal peptide" evidence="6">
    <location>
        <begin position="1"/>
        <end position="23"/>
    </location>
</feature>
<proteinExistence type="inferred from homology"/>
<evidence type="ECO:0000256" key="4">
    <source>
        <dbReference type="ARBA" id="ARBA00023157"/>
    </source>
</evidence>
<feature type="domain" description="Thioredoxin" evidence="7">
    <location>
        <begin position="158"/>
        <end position="338"/>
    </location>
</feature>